<feature type="transmembrane region" description="Helical" evidence="1">
    <location>
        <begin position="108"/>
        <end position="124"/>
    </location>
</feature>
<dbReference type="InterPro" id="IPR036390">
    <property type="entry name" value="WH_DNA-bd_sf"/>
</dbReference>
<reference evidence="5" key="1">
    <citation type="submission" date="2018-09" db="EMBL/GenBank/DDBJ databases">
        <title>Complete Genome Sequencing of Sulfolobus sp. JCM 16834.</title>
        <authorList>
            <person name="Kato S."/>
            <person name="Itoh T."/>
            <person name="Ohkuma M."/>
        </authorList>
    </citation>
    <scope>NUCLEOTIDE SEQUENCE [LARGE SCALE GENOMIC DNA]</scope>
    <source>
        <strain evidence="5">IC-007</strain>
    </source>
</reference>
<keyword evidence="4" id="KW-1185">Reference proteome</keyword>
<accession>A0A510DYS1</accession>
<evidence type="ECO:0000256" key="1">
    <source>
        <dbReference type="SAM" id="Phobius"/>
    </source>
</evidence>
<keyword evidence="1" id="KW-1133">Transmembrane helix</keyword>
<dbReference type="CDD" id="cd00090">
    <property type="entry name" value="HTH_ARSR"/>
    <property type="match status" value="1"/>
</dbReference>
<organism evidence="3 5">
    <name type="scientific">Sulfuracidifex tepidarius</name>
    <dbReference type="NCBI Taxonomy" id="1294262"/>
    <lineage>
        <taxon>Archaea</taxon>
        <taxon>Thermoproteota</taxon>
        <taxon>Thermoprotei</taxon>
        <taxon>Sulfolobales</taxon>
        <taxon>Sulfolobaceae</taxon>
        <taxon>Sulfuracidifex</taxon>
    </lineage>
</organism>
<gene>
    <name evidence="2" type="ORF">IC006_2696</name>
    <name evidence="3" type="ORF">IC007_2710</name>
</gene>
<name>A0A510E6I2_9CREN</name>
<dbReference type="KEGG" id="step:IC006_2696"/>
<proteinExistence type="predicted"/>
<evidence type="ECO:0000313" key="5">
    <source>
        <dbReference type="Proteomes" id="UP000325030"/>
    </source>
</evidence>
<protein>
    <submittedName>
        <fullName evidence="3">Uncharacterized protein</fullName>
    </submittedName>
</protein>
<dbReference type="SUPFAM" id="SSF46785">
    <property type="entry name" value="Winged helix' DNA-binding domain"/>
    <property type="match status" value="1"/>
</dbReference>
<dbReference type="Proteomes" id="UP000325030">
    <property type="component" value="Chromosome"/>
</dbReference>
<accession>A0A510E6I2</accession>
<evidence type="ECO:0000313" key="2">
    <source>
        <dbReference type="EMBL" id="BBG25361.1"/>
    </source>
</evidence>
<evidence type="ECO:0000313" key="3">
    <source>
        <dbReference type="EMBL" id="BBG28155.1"/>
    </source>
</evidence>
<dbReference type="Proteomes" id="UP000322983">
    <property type="component" value="Chromosome"/>
</dbReference>
<reference evidence="3 4" key="2">
    <citation type="journal article" date="2020" name="Int. J. Syst. Evol. Microbiol.">
        <title>Sulfuracidifex tepidarius gen. nov., sp. nov. and transfer of Sulfolobus metallicus Huber and Stetter 1992 to the genus Sulfuracidifex as Sulfuracidifex metallicus comb. nov.</title>
        <authorList>
            <person name="Itoh T."/>
            <person name="Miura T."/>
            <person name="Sakai H.D."/>
            <person name="Kato S."/>
            <person name="Ohkuma M."/>
            <person name="Takashina T."/>
        </authorList>
    </citation>
    <scope>NUCLEOTIDE SEQUENCE</scope>
    <source>
        <strain evidence="2 4">IC-006</strain>
        <strain evidence="3">IC-007</strain>
    </source>
</reference>
<dbReference type="InterPro" id="IPR011991">
    <property type="entry name" value="ArsR-like_HTH"/>
</dbReference>
<dbReference type="EMBL" id="AP018929">
    <property type="protein sequence ID" value="BBG25361.1"/>
    <property type="molecule type" value="Genomic_DNA"/>
</dbReference>
<dbReference type="AlphaFoldDB" id="A0A510E6I2"/>
<evidence type="ECO:0000313" key="4">
    <source>
        <dbReference type="Proteomes" id="UP000322983"/>
    </source>
</evidence>
<dbReference type="Gene3D" id="1.10.10.10">
    <property type="entry name" value="Winged helix-like DNA-binding domain superfamily/Winged helix DNA-binding domain"/>
    <property type="match status" value="1"/>
</dbReference>
<feature type="transmembrane region" description="Helical" evidence="1">
    <location>
        <begin position="82"/>
        <end position="102"/>
    </location>
</feature>
<sequence length="134" mass="15309">MMTELSGTTLKIYNYMIKQKKPVKLTKIQKDLNMSSKSLVHYHLKKLIEEGLVKEVDDGYIVSKVVLEDYIRIRSMVLPNSIFLASFFISSLVLFVIISLFYSGNDTSSIFAGLVIATASAYFVRDVVRKIKRF</sequence>
<dbReference type="EMBL" id="AP018930">
    <property type="protein sequence ID" value="BBG28155.1"/>
    <property type="molecule type" value="Genomic_DNA"/>
</dbReference>
<dbReference type="InterPro" id="IPR036388">
    <property type="entry name" value="WH-like_DNA-bd_sf"/>
</dbReference>
<keyword evidence="1" id="KW-0812">Transmembrane</keyword>
<keyword evidence="1" id="KW-0472">Membrane</keyword>